<dbReference type="RefSeq" id="WP_187708613.1">
    <property type="nucleotide sequence ID" value="NZ_CP060782.1"/>
</dbReference>
<reference evidence="1 2" key="1">
    <citation type="submission" date="2020-08" db="EMBL/GenBank/DDBJ databases">
        <title>Genome sequence of Sphingomonas sediminicola KACC 15039T.</title>
        <authorList>
            <person name="Hyun D.-W."/>
            <person name="Bae J.-W."/>
        </authorList>
    </citation>
    <scope>NUCLEOTIDE SEQUENCE [LARGE SCALE GENOMIC DNA]</scope>
    <source>
        <strain evidence="1 2">KACC 15039</strain>
    </source>
</reference>
<sequence>MPESRKAKPDGSADESYYGFLATANSFVTRCPEEDCAFHEALPVYFIDEQLLRAPPSFLLGTIDKFAMIPWKENGGALLGVGTDRSPPSLVIQDELHLISGPWAPSPGFTRPRSRR</sequence>
<accession>A0ABX6T8U5</accession>
<name>A0ABX6T8U5_9SPHN</name>
<evidence type="ECO:0000313" key="1">
    <source>
        <dbReference type="EMBL" id="QNP45658.1"/>
    </source>
</evidence>
<organism evidence="1 2">
    <name type="scientific">Sphingomonas sediminicola</name>
    <dbReference type="NCBI Taxonomy" id="386874"/>
    <lineage>
        <taxon>Bacteria</taxon>
        <taxon>Pseudomonadati</taxon>
        <taxon>Pseudomonadota</taxon>
        <taxon>Alphaproteobacteria</taxon>
        <taxon>Sphingomonadales</taxon>
        <taxon>Sphingomonadaceae</taxon>
        <taxon>Sphingomonas</taxon>
    </lineage>
</organism>
<dbReference type="EMBL" id="CP060782">
    <property type="protein sequence ID" value="QNP45658.1"/>
    <property type="molecule type" value="Genomic_DNA"/>
</dbReference>
<evidence type="ECO:0000313" key="2">
    <source>
        <dbReference type="Proteomes" id="UP000516105"/>
    </source>
</evidence>
<dbReference type="Proteomes" id="UP000516105">
    <property type="component" value="Chromosome"/>
</dbReference>
<gene>
    <name evidence="1" type="ORF">H9L14_14220</name>
</gene>
<proteinExistence type="predicted"/>
<protein>
    <submittedName>
        <fullName evidence="1">Uncharacterized protein</fullName>
    </submittedName>
</protein>
<keyword evidence="2" id="KW-1185">Reference proteome</keyword>